<gene>
    <name evidence="2" type="ORF">LV89_02302</name>
</gene>
<keyword evidence="3" id="KW-1185">Reference proteome</keyword>
<feature type="transmembrane region" description="Helical" evidence="1">
    <location>
        <begin position="119"/>
        <end position="139"/>
    </location>
</feature>
<proteinExistence type="predicted"/>
<evidence type="ECO:0000313" key="3">
    <source>
        <dbReference type="Proteomes" id="UP000245489"/>
    </source>
</evidence>
<sequence>MNTQAYIESGILEAYLIGIASDDDVKEVEAMQTTYPEISLALNNLQTDIIQHFNTSAITPPPVLRDELMLKKPQTEVKKWDFTQQGTNAQQENRDSKNNYVEVEFDNTHIKVHKYWRPAFIGVFILSKVFLILALYFYFKSDSLQQENLRLKQELKISTNK</sequence>
<evidence type="ECO:0000313" key="2">
    <source>
        <dbReference type="EMBL" id="PWK26793.1"/>
    </source>
</evidence>
<protein>
    <submittedName>
        <fullName evidence="2">Uncharacterized protein</fullName>
    </submittedName>
</protein>
<dbReference type="EMBL" id="QGGO01000010">
    <property type="protein sequence ID" value="PWK26793.1"/>
    <property type="molecule type" value="Genomic_DNA"/>
</dbReference>
<keyword evidence="1" id="KW-0472">Membrane</keyword>
<reference evidence="2 3" key="1">
    <citation type="submission" date="2018-05" db="EMBL/GenBank/DDBJ databases">
        <title>Genomic Encyclopedia of Archaeal and Bacterial Type Strains, Phase II (KMG-II): from individual species to whole genera.</title>
        <authorList>
            <person name="Goeker M."/>
        </authorList>
    </citation>
    <scope>NUCLEOTIDE SEQUENCE [LARGE SCALE GENOMIC DNA]</scope>
    <source>
        <strain evidence="2 3">DSM 22214</strain>
    </source>
</reference>
<keyword evidence="1" id="KW-1133">Transmembrane helix</keyword>
<dbReference type="OrthoDB" id="952577at2"/>
<comment type="caution">
    <text evidence="2">The sequence shown here is derived from an EMBL/GenBank/DDBJ whole genome shotgun (WGS) entry which is preliminary data.</text>
</comment>
<evidence type="ECO:0000256" key="1">
    <source>
        <dbReference type="SAM" id="Phobius"/>
    </source>
</evidence>
<name>A0A316EBU4_9BACT</name>
<dbReference type="AlphaFoldDB" id="A0A316EBU4"/>
<dbReference type="Proteomes" id="UP000245489">
    <property type="component" value="Unassembled WGS sequence"/>
</dbReference>
<keyword evidence="1" id="KW-0812">Transmembrane</keyword>
<dbReference type="RefSeq" id="WP_109743034.1">
    <property type="nucleotide sequence ID" value="NZ_QGGO01000010.1"/>
</dbReference>
<accession>A0A316EBU4</accession>
<organism evidence="2 3">
    <name type="scientific">Arcicella aurantiaca</name>
    <dbReference type="NCBI Taxonomy" id="591202"/>
    <lineage>
        <taxon>Bacteria</taxon>
        <taxon>Pseudomonadati</taxon>
        <taxon>Bacteroidota</taxon>
        <taxon>Cytophagia</taxon>
        <taxon>Cytophagales</taxon>
        <taxon>Flectobacillaceae</taxon>
        <taxon>Arcicella</taxon>
    </lineage>
</organism>